<dbReference type="RefSeq" id="WP_108601621.1">
    <property type="nucleotide sequence ID" value="NZ_CP026604.1"/>
</dbReference>
<name>A0A2S0VMW1_9ALTE</name>
<dbReference type="AlphaFoldDB" id="A0A2S0VMW1"/>
<proteinExistence type="predicted"/>
<evidence type="ECO:0000256" key="1">
    <source>
        <dbReference type="SAM" id="SignalP"/>
    </source>
</evidence>
<dbReference type="OrthoDB" id="9800230at2"/>
<dbReference type="KEGG" id="cate:C2869_03440"/>
<gene>
    <name evidence="2" type="ORF">C2869_03440</name>
</gene>
<accession>A0A2S0VMW1</accession>
<protein>
    <submittedName>
        <fullName evidence="2">DUF4861 domain-containing protein</fullName>
    </submittedName>
</protein>
<dbReference type="EMBL" id="CP026604">
    <property type="protein sequence ID" value="AWB65545.1"/>
    <property type="molecule type" value="Genomic_DNA"/>
</dbReference>
<evidence type="ECO:0000313" key="3">
    <source>
        <dbReference type="Proteomes" id="UP000244441"/>
    </source>
</evidence>
<organism evidence="2 3">
    <name type="scientific">Saccharobesus litoralis</name>
    <dbReference type="NCBI Taxonomy" id="2172099"/>
    <lineage>
        <taxon>Bacteria</taxon>
        <taxon>Pseudomonadati</taxon>
        <taxon>Pseudomonadota</taxon>
        <taxon>Gammaproteobacteria</taxon>
        <taxon>Alteromonadales</taxon>
        <taxon>Alteromonadaceae</taxon>
        <taxon>Saccharobesus</taxon>
    </lineage>
</organism>
<feature type="chain" id="PRO_5015541697" evidence="1">
    <location>
        <begin position="34"/>
        <end position="309"/>
    </location>
</feature>
<keyword evidence="3" id="KW-1185">Reference proteome</keyword>
<dbReference type="PROSITE" id="PS51257">
    <property type="entry name" value="PROKAR_LIPOPROTEIN"/>
    <property type="match status" value="1"/>
</dbReference>
<feature type="signal peptide" evidence="1">
    <location>
        <begin position="1"/>
        <end position="33"/>
    </location>
</feature>
<dbReference type="Proteomes" id="UP000244441">
    <property type="component" value="Chromosome"/>
</dbReference>
<keyword evidence="1" id="KW-0732">Signal</keyword>
<evidence type="ECO:0000313" key="2">
    <source>
        <dbReference type="EMBL" id="AWB65545.1"/>
    </source>
</evidence>
<reference evidence="2 3" key="1">
    <citation type="submission" date="2018-01" db="EMBL/GenBank/DDBJ databases">
        <title>Genome sequence of a Cantenovulum-like bacteria.</title>
        <authorList>
            <person name="Tan W.R."/>
            <person name="Lau N.-S."/>
            <person name="Go F."/>
            <person name="Amirul A.-A.A."/>
        </authorList>
    </citation>
    <scope>NUCLEOTIDE SEQUENCE [LARGE SCALE GENOMIC DNA]</scope>
    <source>
        <strain evidence="2 3">CCB-QB4</strain>
    </source>
</reference>
<dbReference type="InterPro" id="IPR032342">
    <property type="entry name" value="DUF4861"/>
</dbReference>
<sequence>MKKLIQHGLKPVTVALSAVALLSACASSPQQSAADNIKQSKNGTPVVMAYGRYVPERRDDFAWENDKVAFRVYGPAAPIKGHSSGVDAWLKKVDYSIIDRWYKGYTEGRSYHEDRGEGYDPYHTGISRGVGGSAVWIDGQAYPAHTYKSFKVLESGTDKVKFTLTYQWETPLGKVKELKTITLPLGTHLYTVNSKFTLNDKPTYLPIAIGIATHDEKAKAYSNKANGHVSAWEVIHGNGLATGAVIDPNLLEDIKHVTSQVRDESHIWLITKTNAQGELSYKAGFAWQPAGEITSIEQWQNYLSKANAK</sequence>
<dbReference type="Pfam" id="PF16153">
    <property type="entry name" value="DUF4861"/>
    <property type="match status" value="1"/>
</dbReference>